<evidence type="ECO:0000256" key="1">
    <source>
        <dbReference type="ARBA" id="ARBA00004418"/>
    </source>
</evidence>
<dbReference type="SUPFAM" id="SSF53850">
    <property type="entry name" value="Periplasmic binding protein-like II"/>
    <property type="match status" value="1"/>
</dbReference>
<dbReference type="PIRSF" id="PIRSF002741">
    <property type="entry name" value="MppA"/>
    <property type="match status" value="1"/>
</dbReference>
<dbReference type="Proteomes" id="UP000228531">
    <property type="component" value="Unassembled WGS sequence"/>
</dbReference>
<dbReference type="EMBL" id="PGTY01000001">
    <property type="protein sequence ID" value="PJI92312.1"/>
    <property type="molecule type" value="Genomic_DNA"/>
</dbReference>
<dbReference type="InterPro" id="IPR000914">
    <property type="entry name" value="SBP_5_dom"/>
</dbReference>
<reference evidence="7 8" key="1">
    <citation type="submission" date="2017-11" db="EMBL/GenBank/DDBJ databases">
        <title>Genomic Encyclopedia of Archaeal and Bacterial Type Strains, Phase II (KMG-II): From Individual Species to Whole Genera.</title>
        <authorList>
            <person name="Goeker M."/>
        </authorList>
    </citation>
    <scope>NUCLEOTIDE SEQUENCE [LARGE SCALE GENOMIC DNA]</scope>
    <source>
        <strain evidence="7 8">DSM 29128</strain>
    </source>
</reference>
<protein>
    <submittedName>
        <fullName evidence="7">Peptide/nickel transport system substrate-binding protein</fullName>
    </submittedName>
</protein>
<organism evidence="7 8">
    <name type="scientific">Yoonia maricola</name>
    <dbReference type="NCBI Taxonomy" id="420999"/>
    <lineage>
        <taxon>Bacteria</taxon>
        <taxon>Pseudomonadati</taxon>
        <taxon>Pseudomonadota</taxon>
        <taxon>Alphaproteobacteria</taxon>
        <taxon>Rhodobacterales</taxon>
        <taxon>Paracoccaceae</taxon>
        <taxon>Yoonia</taxon>
    </lineage>
</organism>
<dbReference type="Gene3D" id="3.40.190.10">
    <property type="entry name" value="Periplasmic binding protein-like II"/>
    <property type="match status" value="1"/>
</dbReference>
<evidence type="ECO:0000313" key="8">
    <source>
        <dbReference type="Proteomes" id="UP000228531"/>
    </source>
</evidence>
<dbReference type="AlphaFoldDB" id="A0A2M8WN03"/>
<dbReference type="FunFam" id="3.10.105.10:FF:000006">
    <property type="entry name" value="Peptide ABC transporter substrate-binding protein"/>
    <property type="match status" value="1"/>
</dbReference>
<evidence type="ECO:0000256" key="4">
    <source>
        <dbReference type="ARBA" id="ARBA00022729"/>
    </source>
</evidence>
<dbReference type="Gene3D" id="3.10.105.10">
    <property type="entry name" value="Dipeptide-binding Protein, Domain 3"/>
    <property type="match status" value="1"/>
</dbReference>
<dbReference type="GO" id="GO:1904680">
    <property type="term" value="F:peptide transmembrane transporter activity"/>
    <property type="evidence" value="ECO:0007669"/>
    <property type="project" value="TreeGrafter"/>
</dbReference>
<feature type="domain" description="Solute-binding protein family 5" evidence="6">
    <location>
        <begin position="76"/>
        <end position="477"/>
    </location>
</feature>
<proteinExistence type="inferred from homology"/>
<dbReference type="CDD" id="cd08513">
    <property type="entry name" value="PBP2_thermophilic_Hb8_like"/>
    <property type="match status" value="1"/>
</dbReference>
<comment type="similarity">
    <text evidence="2">Belongs to the bacterial solute-binding protein 5 family.</text>
</comment>
<dbReference type="PANTHER" id="PTHR30290:SF65">
    <property type="entry name" value="MONOACYL PHOSPHATIDYLINOSITOL TETRAMANNOSIDE-BINDING PROTEIN LPQW-RELATED"/>
    <property type="match status" value="1"/>
</dbReference>
<sequence>MKLKTALMGAVATACMAQMAYADAHEGERGRDGELRIIYWQAPSIMNPYLSGGTKELEAASLVIEPLARYDTDGNLVAWLAEEVPTVANGGVSEDLTSITWVLKEGLLWSDGTPVTSTDVKFSWEYCTAEGGGCAQSEKYLDVESVDTPDDRTVVVNFSVAKPFPYGPFVGAQAPIIQAAQFADCLGPRAPECTEQNFNPIGTGPFVVTEFRTNDVITLAANENYREEGKPAFATVTFKGGGDAAAAGRAVHETGEYDYAWNLQLAPDVLSGMAEAGLGENVVSFGTSVERILMNMTNVDPALGDQRGVIGNPHPFLTDKSVRQAMSMAIDRALLTEIGYGDFGRLTCNVLPAPAIYNSDANDACLTQDLEGAKALLDEAGWAVGGDGVREKDGVRLSVLYQTSTNAVRQDYQALIKEWWEEIGVETELRNIDASVFFGSDPGSPDTFQKFFADVEMFTNNFDGTDPEAYMAGWTCDQAPQPENQWQGNNMPRFCSEEYDALRAEMAVTGDIDERARIAKAMNDILMQEYIILPLTHRGRNSAHAKTLGGVQLNVWDSELWNAADWYRTGDNR</sequence>
<evidence type="ECO:0000256" key="2">
    <source>
        <dbReference type="ARBA" id="ARBA00005695"/>
    </source>
</evidence>
<dbReference type="OrthoDB" id="9803988at2"/>
<dbReference type="InterPro" id="IPR039424">
    <property type="entry name" value="SBP_5"/>
</dbReference>
<evidence type="ECO:0000256" key="5">
    <source>
        <dbReference type="SAM" id="SignalP"/>
    </source>
</evidence>
<evidence type="ECO:0000256" key="3">
    <source>
        <dbReference type="ARBA" id="ARBA00022448"/>
    </source>
</evidence>
<dbReference type="GO" id="GO:0043190">
    <property type="term" value="C:ATP-binding cassette (ABC) transporter complex"/>
    <property type="evidence" value="ECO:0007669"/>
    <property type="project" value="InterPro"/>
</dbReference>
<feature type="signal peptide" evidence="5">
    <location>
        <begin position="1"/>
        <end position="24"/>
    </location>
</feature>
<dbReference type="GO" id="GO:0015833">
    <property type="term" value="P:peptide transport"/>
    <property type="evidence" value="ECO:0007669"/>
    <property type="project" value="TreeGrafter"/>
</dbReference>
<dbReference type="InterPro" id="IPR030678">
    <property type="entry name" value="Peptide/Ni-bd"/>
</dbReference>
<dbReference type="Pfam" id="PF00496">
    <property type="entry name" value="SBP_bac_5"/>
    <property type="match status" value="1"/>
</dbReference>
<keyword evidence="4 5" id="KW-0732">Signal</keyword>
<evidence type="ECO:0000259" key="6">
    <source>
        <dbReference type="Pfam" id="PF00496"/>
    </source>
</evidence>
<comment type="caution">
    <text evidence="7">The sequence shown here is derived from an EMBL/GenBank/DDBJ whole genome shotgun (WGS) entry which is preliminary data.</text>
</comment>
<feature type="chain" id="PRO_5014689466" evidence="5">
    <location>
        <begin position="25"/>
        <end position="573"/>
    </location>
</feature>
<dbReference type="PROSITE" id="PS51257">
    <property type="entry name" value="PROKAR_LIPOPROTEIN"/>
    <property type="match status" value="1"/>
</dbReference>
<dbReference type="RefSeq" id="WP_100367142.1">
    <property type="nucleotide sequence ID" value="NZ_PGTY01000001.1"/>
</dbReference>
<accession>A0A2M8WN03</accession>
<keyword evidence="8" id="KW-1185">Reference proteome</keyword>
<comment type="subcellular location">
    <subcellularLocation>
        <location evidence="1">Periplasm</location>
    </subcellularLocation>
</comment>
<dbReference type="PANTHER" id="PTHR30290">
    <property type="entry name" value="PERIPLASMIC BINDING COMPONENT OF ABC TRANSPORTER"/>
    <property type="match status" value="1"/>
</dbReference>
<keyword evidence="3" id="KW-0813">Transport</keyword>
<gene>
    <name evidence="7" type="ORF">BC777_1157</name>
</gene>
<evidence type="ECO:0000313" key="7">
    <source>
        <dbReference type="EMBL" id="PJI92312.1"/>
    </source>
</evidence>
<name>A0A2M8WN03_9RHOB</name>
<dbReference type="GO" id="GO:0030288">
    <property type="term" value="C:outer membrane-bounded periplasmic space"/>
    <property type="evidence" value="ECO:0007669"/>
    <property type="project" value="UniProtKB-ARBA"/>
</dbReference>